<evidence type="ECO:0000313" key="3">
    <source>
        <dbReference type="Proteomes" id="UP001426770"/>
    </source>
</evidence>
<feature type="transmembrane region" description="Helical" evidence="1">
    <location>
        <begin position="115"/>
        <end position="136"/>
    </location>
</feature>
<feature type="transmembrane region" description="Helical" evidence="1">
    <location>
        <begin position="12"/>
        <end position="30"/>
    </location>
</feature>
<keyword evidence="3" id="KW-1185">Reference proteome</keyword>
<comment type="caution">
    <text evidence="2">The sequence shown here is derived from an EMBL/GenBank/DDBJ whole genome shotgun (WGS) entry which is preliminary data.</text>
</comment>
<accession>A0ABP9WFV9</accession>
<proteinExistence type="predicted"/>
<dbReference type="Proteomes" id="UP001426770">
    <property type="component" value="Unassembled WGS sequence"/>
</dbReference>
<evidence type="ECO:0008006" key="4">
    <source>
        <dbReference type="Google" id="ProtNLM"/>
    </source>
</evidence>
<keyword evidence="1" id="KW-0472">Membrane</keyword>
<evidence type="ECO:0000313" key="2">
    <source>
        <dbReference type="EMBL" id="GAA5518692.1"/>
    </source>
</evidence>
<keyword evidence="1" id="KW-0812">Transmembrane</keyword>
<dbReference type="RefSeq" id="WP_286216269.1">
    <property type="nucleotide sequence ID" value="NZ_AP027736.1"/>
</dbReference>
<name>A0ABP9WFV9_9MICO</name>
<dbReference type="EMBL" id="BAABRR010000005">
    <property type="protein sequence ID" value="GAA5518692.1"/>
    <property type="molecule type" value="Genomic_DNA"/>
</dbReference>
<feature type="transmembrane region" description="Helical" evidence="1">
    <location>
        <begin position="90"/>
        <end position="109"/>
    </location>
</feature>
<reference evidence="2 3" key="1">
    <citation type="submission" date="2024-02" db="EMBL/GenBank/DDBJ databases">
        <title>Lysinimicrobium sediminis NBRC 112286.</title>
        <authorList>
            <person name="Ichikawa N."/>
            <person name="Katano-Makiyama Y."/>
            <person name="Hidaka K."/>
        </authorList>
    </citation>
    <scope>NUCLEOTIDE SEQUENCE [LARGE SCALE GENOMIC DNA]</scope>
    <source>
        <strain evidence="2 3">NBRC 112286</strain>
    </source>
</reference>
<organism evidence="2 3">
    <name type="scientific">Demequina sediminis</name>
    <dbReference type="NCBI Taxonomy" id="1930058"/>
    <lineage>
        <taxon>Bacteria</taxon>
        <taxon>Bacillati</taxon>
        <taxon>Actinomycetota</taxon>
        <taxon>Actinomycetes</taxon>
        <taxon>Micrococcales</taxon>
        <taxon>Demequinaceae</taxon>
        <taxon>Demequina</taxon>
    </lineage>
</organism>
<feature type="transmembrane region" description="Helical" evidence="1">
    <location>
        <begin position="50"/>
        <end position="78"/>
    </location>
</feature>
<evidence type="ECO:0000256" key="1">
    <source>
        <dbReference type="SAM" id="Phobius"/>
    </source>
</evidence>
<keyword evidence="1" id="KW-1133">Transmembrane helix</keyword>
<feature type="transmembrane region" description="Helical" evidence="1">
    <location>
        <begin position="143"/>
        <end position="164"/>
    </location>
</feature>
<gene>
    <name evidence="2" type="ORF">Lsed01_01125</name>
</gene>
<protein>
    <recommendedName>
        <fullName evidence="4">Tripartite tricarboxylate transporter TctB family protein</fullName>
    </recommendedName>
</protein>
<sequence length="169" mass="17628">MSDDARPTLGSETVVMAAGLLLGSVLGWVVPGMLILPTIEQEPPDAWLGLVYVVVGIVVTALHMLALGAFAGVRAVVYTRSERRLRWSPWWAWGGAAVISLVAAAMSSSGGWNNGLFLVPGVVTLGVYAVAIRLAMRVRLPNGAVWGVGAAVTAVALVVVWPILGVMVS</sequence>